<comment type="caution">
    <text evidence="2">The sequence shown here is derived from an EMBL/GenBank/DDBJ whole genome shotgun (WGS) entry which is preliminary data.</text>
</comment>
<gene>
    <name evidence="2" type="ORF">CPLU01_15459</name>
</gene>
<evidence type="ECO:0000313" key="2">
    <source>
        <dbReference type="EMBL" id="KAF6809667.1"/>
    </source>
</evidence>
<accession>A0A8H6JAU1</accession>
<reference evidence="2" key="1">
    <citation type="journal article" date="2020" name="Phytopathology">
        <title>Genome Sequence Resources of Colletotrichum truncatum, C. plurivorum, C. musicola, and C. sojae: Four Species Pathogenic to Soybean (Glycine max).</title>
        <authorList>
            <person name="Rogerio F."/>
            <person name="Boufleur T.R."/>
            <person name="Ciampi-Guillardi M."/>
            <person name="Sukno S.A."/>
            <person name="Thon M.R."/>
            <person name="Massola Junior N.S."/>
            <person name="Baroncelli R."/>
        </authorList>
    </citation>
    <scope>NUCLEOTIDE SEQUENCE</scope>
    <source>
        <strain evidence="2">LFN00145</strain>
    </source>
</reference>
<sequence>MLQFGDDKHSYDQRFLRKGVSTWERTRLMTGDNRKAASRDVLVLVQHPPAGGYAYRTGQGPASTSLPASSLFAGGQRPATTMIPPDLLLLSILDSPKNESQPIVPAVRGGSLTLRERAVANRASPYLTIPIPPLDGWEEHDWLKTFKRCRVPAAGAGKSRNATAANSTEQRRGGAGTSDAGRWLQLQQSPQKRGKHQGIGHPLPMKEYGLRDAATPGGRKTIQ</sequence>
<dbReference type="AlphaFoldDB" id="A0A8H6JAU1"/>
<dbReference type="Proteomes" id="UP000654918">
    <property type="component" value="Unassembled WGS sequence"/>
</dbReference>
<feature type="region of interest" description="Disordered" evidence="1">
    <location>
        <begin position="155"/>
        <end position="223"/>
    </location>
</feature>
<protein>
    <submittedName>
        <fullName evidence="2">Uncharacterized protein</fullName>
    </submittedName>
</protein>
<proteinExistence type="predicted"/>
<evidence type="ECO:0000256" key="1">
    <source>
        <dbReference type="SAM" id="MobiDB-lite"/>
    </source>
</evidence>
<dbReference type="EMBL" id="WIGO01000526">
    <property type="protein sequence ID" value="KAF6809667.1"/>
    <property type="molecule type" value="Genomic_DNA"/>
</dbReference>
<keyword evidence="3" id="KW-1185">Reference proteome</keyword>
<name>A0A8H6JAU1_9PEZI</name>
<evidence type="ECO:0000313" key="3">
    <source>
        <dbReference type="Proteomes" id="UP000654918"/>
    </source>
</evidence>
<organism evidence="2 3">
    <name type="scientific">Colletotrichum plurivorum</name>
    <dbReference type="NCBI Taxonomy" id="2175906"/>
    <lineage>
        <taxon>Eukaryota</taxon>
        <taxon>Fungi</taxon>
        <taxon>Dikarya</taxon>
        <taxon>Ascomycota</taxon>
        <taxon>Pezizomycotina</taxon>
        <taxon>Sordariomycetes</taxon>
        <taxon>Hypocreomycetidae</taxon>
        <taxon>Glomerellales</taxon>
        <taxon>Glomerellaceae</taxon>
        <taxon>Colletotrichum</taxon>
        <taxon>Colletotrichum orchidearum species complex</taxon>
    </lineage>
</organism>